<evidence type="ECO:0000256" key="1">
    <source>
        <dbReference type="ARBA" id="ARBA00004127"/>
    </source>
</evidence>
<evidence type="ECO:0000256" key="3">
    <source>
        <dbReference type="ARBA" id="ARBA00022692"/>
    </source>
</evidence>
<evidence type="ECO:0000256" key="4">
    <source>
        <dbReference type="ARBA" id="ARBA00022989"/>
    </source>
</evidence>
<dbReference type="Proteomes" id="UP000077521">
    <property type="component" value="Unassembled WGS sequence"/>
</dbReference>
<dbReference type="InterPro" id="IPR018937">
    <property type="entry name" value="MMgT"/>
</dbReference>
<dbReference type="AlphaFoldDB" id="A0A177T6C7"/>
<dbReference type="GO" id="GO:0012505">
    <property type="term" value="C:endomembrane system"/>
    <property type="evidence" value="ECO:0007669"/>
    <property type="project" value="UniProtKB-SubCell"/>
</dbReference>
<name>A0A177T6C7_9BASI</name>
<sequence>MSLALLLFGTVLFFHSAYSTYEYLSLRKSLDLDPAPLPHNITFEVLLSFGVLLVALAVRAGRLREMSWSSEMRKRTIDEVDARPSFANVHHRGQILFAER</sequence>
<reference evidence="6" key="1">
    <citation type="submission" date="2016-04" db="EMBL/GenBank/DDBJ databases">
        <authorList>
            <person name="Nguyen H.D."/>
            <person name="Samba Siva P."/>
            <person name="Cullis J."/>
            <person name="Levesque C.A."/>
            <person name="Hambleton S."/>
        </authorList>
    </citation>
    <scope>NUCLEOTIDE SEQUENCE</scope>
    <source>
        <strain evidence="6">DAOMC 236416</strain>
    </source>
</reference>
<keyword evidence="4" id="KW-1133">Transmembrane helix</keyword>
<proteinExistence type="inferred from homology"/>
<gene>
    <name evidence="6" type="ORF">A4X13_0g5762</name>
</gene>
<dbReference type="Pfam" id="PF10270">
    <property type="entry name" value="MMgT"/>
    <property type="match status" value="1"/>
</dbReference>
<keyword evidence="3" id="KW-0812">Transmembrane</keyword>
<organism evidence="6 7">
    <name type="scientific">Tilletia indica</name>
    <dbReference type="NCBI Taxonomy" id="43049"/>
    <lineage>
        <taxon>Eukaryota</taxon>
        <taxon>Fungi</taxon>
        <taxon>Dikarya</taxon>
        <taxon>Basidiomycota</taxon>
        <taxon>Ustilaginomycotina</taxon>
        <taxon>Exobasidiomycetes</taxon>
        <taxon>Tilletiales</taxon>
        <taxon>Tilletiaceae</taxon>
        <taxon>Tilletia</taxon>
    </lineage>
</organism>
<comment type="caution">
    <text evidence="6">The sequence shown here is derived from an EMBL/GenBank/DDBJ whole genome shotgun (WGS) entry which is preliminary data.</text>
</comment>
<evidence type="ECO:0000313" key="7">
    <source>
        <dbReference type="Proteomes" id="UP000077521"/>
    </source>
</evidence>
<keyword evidence="7" id="KW-1185">Reference proteome</keyword>
<accession>A0A177T6C7</accession>
<protein>
    <submittedName>
        <fullName evidence="6">Uncharacterized protein</fullName>
    </submittedName>
</protein>
<comment type="similarity">
    <text evidence="2">Belongs to the membrane magnesium transporter (TC 1.A.67) family.</text>
</comment>
<reference evidence="6" key="2">
    <citation type="journal article" date="2019" name="IMA Fungus">
        <title>Genome sequencing and comparison of five Tilletia species to identify candidate genes for the detection of regulated species infecting wheat.</title>
        <authorList>
            <person name="Nguyen H.D.T."/>
            <person name="Sultana T."/>
            <person name="Kesanakurti P."/>
            <person name="Hambleton S."/>
        </authorList>
    </citation>
    <scope>NUCLEOTIDE SEQUENCE</scope>
    <source>
        <strain evidence="6">DAOMC 236416</strain>
    </source>
</reference>
<dbReference type="EMBL" id="LWDF02000478">
    <property type="protein sequence ID" value="KAE8246494.1"/>
    <property type="molecule type" value="Genomic_DNA"/>
</dbReference>
<keyword evidence="5" id="KW-0472">Membrane</keyword>
<dbReference type="OrthoDB" id="44756at2759"/>
<evidence type="ECO:0000256" key="2">
    <source>
        <dbReference type="ARBA" id="ARBA00006109"/>
    </source>
</evidence>
<evidence type="ECO:0000256" key="5">
    <source>
        <dbReference type="ARBA" id="ARBA00023136"/>
    </source>
</evidence>
<comment type="subcellular location">
    <subcellularLocation>
        <location evidence="1">Endomembrane system</location>
        <topology evidence="1">Multi-pass membrane protein</topology>
    </subcellularLocation>
</comment>
<evidence type="ECO:0000313" key="6">
    <source>
        <dbReference type="EMBL" id="KAE8246494.1"/>
    </source>
</evidence>